<accession>A0A0U2VGR0</accession>
<keyword evidence="7" id="KW-1185">Reference proteome</keyword>
<evidence type="ECO:0000256" key="4">
    <source>
        <dbReference type="PROSITE-ProRule" id="PRU01091"/>
    </source>
</evidence>
<dbReference type="GO" id="GO:0000160">
    <property type="term" value="P:phosphorelay signal transduction system"/>
    <property type="evidence" value="ECO:0007669"/>
    <property type="project" value="InterPro"/>
</dbReference>
<name>A0A0U2VGR0_9ENTE</name>
<dbReference type="Pfam" id="PF00486">
    <property type="entry name" value="Trans_reg_C"/>
    <property type="match status" value="1"/>
</dbReference>
<dbReference type="InterPro" id="IPR036388">
    <property type="entry name" value="WH-like_DNA-bd_sf"/>
</dbReference>
<evidence type="ECO:0000256" key="3">
    <source>
        <dbReference type="ARBA" id="ARBA00023163"/>
    </source>
</evidence>
<dbReference type="InterPro" id="IPR001867">
    <property type="entry name" value="OmpR/PhoB-type_DNA-bd"/>
</dbReference>
<dbReference type="CDD" id="cd00383">
    <property type="entry name" value="trans_reg_C"/>
    <property type="match status" value="1"/>
</dbReference>
<protein>
    <recommendedName>
        <fullName evidence="5">OmpR/PhoB-type domain-containing protein</fullName>
    </recommendedName>
</protein>
<keyword evidence="3" id="KW-0804">Transcription</keyword>
<keyword evidence="2 4" id="KW-0238">DNA-binding</keyword>
<evidence type="ECO:0000256" key="1">
    <source>
        <dbReference type="ARBA" id="ARBA00023015"/>
    </source>
</evidence>
<dbReference type="RefSeq" id="WP_208930046.1">
    <property type="nucleotide sequence ID" value="NZ_CP013655.1"/>
</dbReference>
<dbReference type="GO" id="GO:0006355">
    <property type="term" value="P:regulation of DNA-templated transcription"/>
    <property type="evidence" value="ECO:0007669"/>
    <property type="project" value="InterPro"/>
</dbReference>
<dbReference type="PROSITE" id="PS51755">
    <property type="entry name" value="OMPR_PHOB"/>
    <property type="match status" value="1"/>
</dbReference>
<sequence>MSDRLGIIEINSAEDQESIFNGINNGINENYKYEFINIENEEQLEEIAGLMIFANKIVDYIEVCQWLLSLRNRKPLFVWIVCKDYDDNMKELYCKLATNAMIEVIQYDKNNQHLMSKVKQAIDFQNSLLSYKEQKERKATFYLDSQSLKIVVEDKDIYLTRSEFKLFTILYDNLDNPVSYEKIIEIIWPTIDSESYKYRLANLVFHLRKKLGRQPNIDIQIIRTKGYLLKIK</sequence>
<dbReference type="STRING" id="118060.ATZ35_06560"/>
<dbReference type="Proteomes" id="UP000067523">
    <property type="component" value="Chromosome"/>
</dbReference>
<dbReference type="EMBL" id="CP013655">
    <property type="protein sequence ID" value="ALS36828.1"/>
    <property type="molecule type" value="Genomic_DNA"/>
</dbReference>
<dbReference type="SUPFAM" id="SSF46894">
    <property type="entry name" value="C-terminal effector domain of the bipartite response regulators"/>
    <property type="match status" value="1"/>
</dbReference>
<dbReference type="SMART" id="SM00862">
    <property type="entry name" value="Trans_reg_C"/>
    <property type="match status" value="1"/>
</dbReference>
<dbReference type="AlphaFoldDB" id="A0A0U2VGR0"/>
<gene>
    <name evidence="6" type="ORF">ATZ35_06560</name>
</gene>
<dbReference type="InterPro" id="IPR016032">
    <property type="entry name" value="Sig_transdc_resp-reg_C-effctor"/>
</dbReference>
<organism evidence="6 7">
    <name type="scientific">Enterococcus rotai</name>
    <dbReference type="NCBI Taxonomy" id="118060"/>
    <lineage>
        <taxon>Bacteria</taxon>
        <taxon>Bacillati</taxon>
        <taxon>Bacillota</taxon>
        <taxon>Bacilli</taxon>
        <taxon>Lactobacillales</taxon>
        <taxon>Enterococcaceae</taxon>
        <taxon>Enterococcus</taxon>
    </lineage>
</organism>
<feature type="domain" description="OmpR/PhoB-type" evidence="5">
    <location>
        <begin position="132"/>
        <end position="231"/>
    </location>
</feature>
<keyword evidence="1" id="KW-0805">Transcription regulation</keyword>
<dbReference type="GO" id="GO:0003677">
    <property type="term" value="F:DNA binding"/>
    <property type="evidence" value="ECO:0007669"/>
    <property type="project" value="UniProtKB-UniRule"/>
</dbReference>
<proteinExistence type="predicted"/>
<dbReference type="KEGG" id="erx:ATZ35_06560"/>
<feature type="DNA-binding region" description="OmpR/PhoB-type" evidence="4">
    <location>
        <begin position="132"/>
        <end position="231"/>
    </location>
</feature>
<evidence type="ECO:0000259" key="5">
    <source>
        <dbReference type="PROSITE" id="PS51755"/>
    </source>
</evidence>
<evidence type="ECO:0000313" key="6">
    <source>
        <dbReference type="EMBL" id="ALS36828.1"/>
    </source>
</evidence>
<evidence type="ECO:0000256" key="2">
    <source>
        <dbReference type="ARBA" id="ARBA00023125"/>
    </source>
</evidence>
<reference evidence="7" key="1">
    <citation type="submission" date="2015-12" db="EMBL/GenBank/DDBJ databases">
        <authorList>
            <person name="Lauer A."/>
            <person name="Humrighouse B."/>
            <person name="Loparev V."/>
            <person name="Shewmaker P.L."/>
            <person name="Whitney A.M."/>
            <person name="McLaughlin R.W."/>
        </authorList>
    </citation>
    <scope>NUCLEOTIDE SEQUENCE [LARGE SCALE GENOMIC DNA]</scope>
    <source>
        <strain evidence="7">LMG 26678</strain>
    </source>
</reference>
<evidence type="ECO:0000313" key="7">
    <source>
        <dbReference type="Proteomes" id="UP000067523"/>
    </source>
</evidence>
<dbReference type="Gene3D" id="1.10.10.10">
    <property type="entry name" value="Winged helix-like DNA-binding domain superfamily/Winged helix DNA-binding domain"/>
    <property type="match status" value="1"/>
</dbReference>